<protein>
    <submittedName>
        <fullName evidence="2">---NA</fullName>
    </submittedName>
</protein>
<dbReference type="GO" id="GO:0005524">
    <property type="term" value="F:ATP binding"/>
    <property type="evidence" value="ECO:0007669"/>
    <property type="project" value="UniProtKB-UniRule"/>
</dbReference>
<feature type="compositionally biased region" description="Basic and acidic residues" evidence="1">
    <location>
        <begin position="24"/>
        <end position="58"/>
    </location>
</feature>
<organism evidence="2 3">
    <name type="scientific">Paramuricea clavata</name>
    <name type="common">Red gorgonian</name>
    <name type="synonym">Violescent sea-whip</name>
    <dbReference type="NCBI Taxonomy" id="317549"/>
    <lineage>
        <taxon>Eukaryota</taxon>
        <taxon>Metazoa</taxon>
        <taxon>Cnidaria</taxon>
        <taxon>Anthozoa</taxon>
        <taxon>Octocorallia</taxon>
        <taxon>Malacalcyonacea</taxon>
        <taxon>Plexauridae</taxon>
        <taxon>Paramuricea</taxon>
    </lineage>
</organism>
<reference evidence="2" key="1">
    <citation type="submission" date="2020-04" db="EMBL/GenBank/DDBJ databases">
        <authorList>
            <person name="Alioto T."/>
            <person name="Alioto T."/>
            <person name="Gomez Garrido J."/>
        </authorList>
    </citation>
    <scope>NUCLEOTIDE SEQUENCE</scope>
    <source>
        <strain evidence="2">A484AB</strain>
    </source>
</reference>
<sequence>MDPKIKNRHEFKKPTTEEDWLDGGFKKEGKGDKKAVENCSNEEKDEFKHQDNKLETKNDSNQGPDLLQCSGGNGNDAPSKNQPTVNQSEQSWQATAKPSHGYGNNGGGFGGDGNDPPKRNPELFKGHYLESDVPLKKKDEMAKDSGKVQPETLGVPVPCAESSGSSNESTANEDRSTAKDENGSRETQVDRFLSLENMSMSDDKNENPQSSDNGNGVGLLRGNENVVGLLDGNGVGLLGGNEVSLLGGNEVGLLGGNGVRSLVDGNGLGLVDGFGQGAMDGNWSSIVPVNTVDMRSDIENDWRDCGDSDNDNDGNLGQNSALSVSIHDGLYLPNRDFIILPKAIGRGKFGVCFKILDIKSGKNFALKKVMVKYEFYLYE</sequence>
<accession>A0A6S7I2X6</accession>
<feature type="compositionally biased region" description="Basic residues" evidence="1">
    <location>
        <begin position="1"/>
        <end position="11"/>
    </location>
</feature>
<proteinExistence type="predicted"/>
<keyword evidence="3" id="KW-1185">Reference proteome</keyword>
<comment type="caution">
    <text evidence="2">The sequence shown here is derived from an EMBL/GenBank/DDBJ whole genome shotgun (WGS) entry which is preliminary data.</text>
</comment>
<feature type="compositionally biased region" description="Basic and acidic residues" evidence="1">
    <location>
        <begin position="115"/>
        <end position="146"/>
    </location>
</feature>
<dbReference type="InterPro" id="IPR017441">
    <property type="entry name" value="Protein_kinase_ATP_BS"/>
</dbReference>
<feature type="compositionally biased region" description="Gly residues" evidence="1">
    <location>
        <begin position="103"/>
        <end position="113"/>
    </location>
</feature>
<evidence type="ECO:0000256" key="1">
    <source>
        <dbReference type="SAM" id="MobiDB-lite"/>
    </source>
</evidence>
<feature type="compositionally biased region" description="Polar residues" evidence="1">
    <location>
        <begin position="76"/>
        <end position="96"/>
    </location>
</feature>
<dbReference type="PROSITE" id="PS00107">
    <property type="entry name" value="PROTEIN_KINASE_ATP"/>
    <property type="match status" value="1"/>
</dbReference>
<gene>
    <name evidence="2" type="ORF">PACLA_8A041501</name>
</gene>
<evidence type="ECO:0000313" key="2">
    <source>
        <dbReference type="EMBL" id="CAB4012724.1"/>
    </source>
</evidence>
<feature type="region of interest" description="Disordered" evidence="1">
    <location>
        <begin position="1"/>
        <end position="219"/>
    </location>
</feature>
<evidence type="ECO:0000313" key="3">
    <source>
        <dbReference type="Proteomes" id="UP001152795"/>
    </source>
</evidence>
<dbReference type="EMBL" id="CACRXK020007611">
    <property type="protein sequence ID" value="CAB4012724.1"/>
    <property type="molecule type" value="Genomic_DNA"/>
</dbReference>
<name>A0A6S7I2X6_PARCT</name>
<feature type="compositionally biased region" description="Basic and acidic residues" evidence="1">
    <location>
        <begin position="172"/>
        <end position="189"/>
    </location>
</feature>
<dbReference type="AlphaFoldDB" id="A0A6S7I2X6"/>
<dbReference type="Proteomes" id="UP001152795">
    <property type="component" value="Unassembled WGS sequence"/>
</dbReference>
<dbReference type="Gene3D" id="3.30.200.20">
    <property type="entry name" value="Phosphorylase Kinase, domain 1"/>
    <property type="match status" value="1"/>
</dbReference>